<keyword evidence="3" id="KW-1185">Reference proteome</keyword>
<reference evidence="2" key="2">
    <citation type="submission" date="2020-09" db="EMBL/GenBank/DDBJ databases">
        <authorList>
            <person name="Sun Q."/>
            <person name="Sedlacek I."/>
        </authorList>
    </citation>
    <scope>NUCLEOTIDE SEQUENCE</scope>
    <source>
        <strain evidence="2">CCM 7684</strain>
    </source>
</reference>
<dbReference type="AlphaFoldDB" id="A0A8J2VS80"/>
<dbReference type="EMBL" id="BMCP01000002">
    <property type="protein sequence ID" value="GGE38944.1"/>
    <property type="molecule type" value="Genomic_DNA"/>
</dbReference>
<dbReference type="Gene3D" id="2.40.10.220">
    <property type="entry name" value="predicted glycosyltransferase like domains"/>
    <property type="match status" value="1"/>
</dbReference>
<organism evidence="2 3">
    <name type="scientific">Agaricicola taiwanensis</name>
    <dbReference type="NCBI Taxonomy" id="591372"/>
    <lineage>
        <taxon>Bacteria</taxon>
        <taxon>Pseudomonadati</taxon>
        <taxon>Pseudomonadota</taxon>
        <taxon>Alphaproteobacteria</taxon>
        <taxon>Rhodobacterales</taxon>
        <taxon>Paracoccaceae</taxon>
        <taxon>Agaricicola</taxon>
    </lineage>
</organism>
<protein>
    <recommendedName>
        <fullName evidence="1">PilZ domain-containing protein</fullName>
    </recommendedName>
</protein>
<dbReference type="RefSeq" id="WP_229729271.1">
    <property type="nucleotide sequence ID" value="NZ_BMCP01000002.1"/>
</dbReference>
<accession>A0A8J2VS80</accession>
<sequence length="117" mass="12824">MTVYAMVKLPCHIPAMINRRKHPRRDIRLDAIVTCRLTGDSFPCAILDISHSGARFAFADADRVPTHFTVMMPGGVMRCCSVVRRRGPYASARFVAADVISNLAALGGPVEEDRAPL</sequence>
<gene>
    <name evidence="2" type="ORF">GCM10007276_15350</name>
</gene>
<feature type="domain" description="PilZ" evidence="1">
    <location>
        <begin position="18"/>
        <end position="88"/>
    </location>
</feature>
<dbReference type="SUPFAM" id="SSF141371">
    <property type="entry name" value="PilZ domain-like"/>
    <property type="match status" value="1"/>
</dbReference>
<dbReference type="Pfam" id="PF07238">
    <property type="entry name" value="PilZ"/>
    <property type="match status" value="1"/>
</dbReference>
<proteinExistence type="predicted"/>
<dbReference type="InterPro" id="IPR009875">
    <property type="entry name" value="PilZ_domain"/>
</dbReference>
<dbReference type="Proteomes" id="UP000602745">
    <property type="component" value="Unassembled WGS sequence"/>
</dbReference>
<evidence type="ECO:0000313" key="2">
    <source>
        <dbReference type="EMBL" id="GGE38944.1"/>
    </source>
</evidence>
<comment type="caution">
    <text evidence="2">The sequence shown here is derived from an EMBL/GenBank/DDBJ whole genome shotgun (WGS) entry which is preliminary data.</text>
</comment>
<evidence type="ECO:0000259" key="1">
    <source>
        <dbReference type="Pfam" id="PF07238"/>
    </source>
</evidence>
<dbReference type="GO" id="GO:0035438">
    <property type="term" value="F:cyclic-di-GMP binding"/>
    <property type="evidence" value="ECO:0007669"/>
    <property type="project" value="InterPro"/>
</dbReference>
<evidence type="ECO:0000313" key="3">
    <source>
        <dbReference type="Proteomes" id="UP000602745"/>
    </source>
</evidence>
<reference evidence="2" key="1">
    <citation type="journal article" date="2014" name="Int. J. Syst. Evol. Microbiol.">
        <title>Complete genome sequence of Corynebacterium casei LMG S-19264T (=DSM 44701T), isolated from a smear-ripened cheese.</title>
        <authorList>
            <consortium name="US DOE Joint Genome Institute (JGI-PGF)"/>
            <person name="Walter F."/>
            <person name="Albersmeier A."/>
            <person name="Kalinowski J."/>
            <person name="Ruckert C."/>
        </authorList>
    </citation>
    <scope>NUCLEOTIDE SEQUENCE</scope>
    <source>
        <strain evidence="2">CCM 7684</strain>
    </source>
</reference>
<name>A0A8J2VS80_9RHOB</name>